<reference evidence="2" key="1">
    <citation type="submission" date="2023-10" db="EMBL/GenBank/DDBJ databases">
        <authorList>
            <person name="Chen Y."/>
            <person name="Shah S."/>
            <person name="Dougan E. K."/>
            <person name="Thang M."/>
            <person name="Chan C."/>
        </authorList>
    </citation>
    <scope>NUCLEOTIDE SEQUENCE [LARGE SCALE GENOMIC DNA]</scope>
</reference>
<protein>
    <recommendedName>
        <fullName evidence="1">Phosphatidic acid phosphatase type 2/haloperoxidase domain-containing protein</fullName>
    </recommendedName>
</protein>
<dbReference type="Pfam" id="PF01569">
    <property type="entry name" value="PAP2"/>
    <property type="match status" value="1"/>
</dbReference>
<gene>
    <name evidence="2" type="ORF">PCOR1329_LOCUS11527</name>
</gene>
<sequence length="112" mass="12440">LAVSAAFALVNELITKRLCRKFLPEEITNRPPEAVCRHPGMPSGHVLNAYTVLGWLILEFVNDESGLHLEWLLVVLLVMGPVPWARVYNRDHTLAQVTASTIIAGVMSYVAF</sequence>
<dbReference type="Gene3D" id="1.20.144.10">
    <property type="entry name" value="Phosphatidic acid phosphatase type 2/haloperoxidase"/>
    <property type="match status" value="1"/>
</dbReference>
<feature type="non-terminal residue" evidence="2">
    <location>
        <position position="1"/>
    </location>
</feature>
<dbReference type="SUPFAM" id="SSF48317">
    <property type="entry name" value="Acid phosphatase/Vanadium-dependent haloperoxidase"/>
    <property type="match status" value="1"/>
</dbReference>
<dbReference type="Proteomes" id="UP001189429">
    <property type="component" value="Unassembled WGS sequence"/>
</dbReference>
<dbReference type="InterPro" id="IPR000326">
    <property type="entry name" value="PAP2/HPO"/>
</dbReference>
<evidence type="ECO:0000313" key="2">
    <source>
        <dbReference type="EMBL" id="CAK0804846.1"/>
    </source>
</evidence>
<keyword evidence="3" id="KW-1185">Reference proteome</keyword>
<evidence type="ECO:0000313" key="3">
    <source>
        <dbReference type="Proteomes" id="UP001189429"/>
    </source>
</evidence>
<organism evidence="2 3">
    <name type="scientific">Prorocentrum cordatum</name>
    <dbReference type="NCBI Taxonomy" id="2364126"/>
    <lineage>
        <taxon>Eukaryota</taxon>
        <taxon>Sar</taxon>
        <taxon>Alveolata</taxon>
        <taxon>Dinophyceae</taxon>
        <taxon>Prorocentrales</taxon>
        <taxon>Prorocentraceae</taxon>
        <taxon>Prorocentrum</taxon>
    </lineage>
</organism>
<feature type="non-terminal residue" evidence="2">
    <location>
        <position position="112"/>
    </location>
</feature>
<comment type="caution">
    <text evidence="2">The sequence shown here is derived from an EMBL/GenBank/DDBJ whole genome shotgun (WGS) entry which is preliminary data.</text>
</comment>
<dbReference type="InterPro" id="IPR036938">
    <property type="entry name" value="PAP2/HPO_sf"/>
</dbReference>
<feature type="domain" description="Phosphatidic acid phosphatase type 2/haloperoxidase" evidence="1">
    <location>
        <begin position="9"/>
        <end position="111"/>
    </location>
</feature>
<proteinExistence type="predicted"/>
<dbReference type="EMBL" id="CAUYUJ010003334">
    <property type="protein sequence ID" value="CAK0804846.1"/>
    <property type="molecule type" value="Genomic_DNA"/>
</dbReference>
<name>A0ABN9QIX3_9DINO</name>
<accession>A0ABN9QIX3</accession>
<evidence type="ECO:0000259" key="1">
    <source>
        <dbReference type="Pfam" id="PF01569"/>
    </source>
</evidence>